<keyword evidence="2 6" id="KW-0812">Transmembrane</keyword>
<sequence length="443" mass="49276">MPRLEDGLVPPFLGALQACTSVLLTLFYGLVTRQANIIHEQTINDMSGLCVKLFLPALIMVKLGSELHLETALNYVPVFVWAISYTGISVIMGYILSYLLKLPQWVTPTVASNNTSSLPLLLLETLRATGSLRLITLPGQSQEDAMNRAQSYFLVCAVTTKTISYAIGPRMLQNQINHDTEETTQPQQQPHDMNDDNNNIEDRNSPATEEEANEQTSLLPRPVQRARHKFHKGIRYLFSFVPRFLRRGFSVIDSPFLDLAILCTATGVLFGLVPKLHRAFFASYEEGGIFQAWLTSSVENIGGLFTSLQVFLVGCKLGVSFEKMRRSKRSGGVPIRALLVVFCVRLVVWPAISISGLYFFIRYTKVLPHDPVLWFSMMVMPTGPPALIISGLAELEEVSELEKMAIAKIDWVQVMYMLSPVVSFTITGALKVTEALLNSQGKG</sequence>
<feature type="transmembrane region" description="Helical" evidence="6">
    <location>
        <begin position="256"/>
        <end position="273"/>
    </location>
</feature>
<keyword evidence="8" id="KW-1185">Reference proteome</keyword>
<feature type="transmembrane region" description="Helical" evidence="6">
    <location>
        <begin position="373"/>
        <end position="393"/>
    </location>
</feature>
<dbReference type="GO" id="GO:0016020">
    <property type="term" value="C:membrane"/>
    <property type="evidence" value="ECO:0007669"/>
    <property type="project" value="UniProtKB-SubCell"/>
</dbReference>
<dbReference type="PROSITE" id="PS51257">
    <property type="entry name" value="PROKAR_LIPOPROTEIN"/>
    <property type="match status" value="1"/>
</dbReference>
<evidence type="ECO:0000256" key="4">
    <source>
        <dbReference type="ARBA" id="ARBA00023136"/>
    </source>
</evidence>
<dbReference type="GO" id="GO:0005783">
    <property type="term" value="C:endoplasmic reticulum"/>
    <property type="evidence" value="ECO:0007669"/>
    <property type="project" value="TreeGrafter"/>
</dbReference>
<feature type="transmembrane region" description="Helical" evidence="6">
    <location>
        <begin position="414"/>
        <end position="433"/>
    </location>
</feature>
<keyword evidence="3 6" id="KW-1133">Transmembrane helix</keyword>
<feature type="transmembrane region" description="Helical" evidence="6">
    <location>
        <begin position="333"/>
        <end position="361"/>
    </location>
</feature>
<dbReference type="EMBL" id="JAJTJA010000003">
    <property type="protein sequence ID" value="KAH8702014.1"/>
    <property type="molecule type" value="Genomic_DNA"/>
</dbReference>
<reference evidence="7" key="1">
    <citation type="submission" date="2021-12" db="EMBL/GenBank/DDBJ databases">
        <title>Convergent genome expansion in fungi linked to evolution of root-endophyte symbiosis.</title>
        <authorList>
            <consortium name="DOE Joint Genome Institute"/>
            <person name="Ke Y.-H."/>
            <person name="Bonito G."/>
            <person name="Liao H.-L."/>
            <person name="Looney B."/>
            <person name="Rojas-Flechas A."/>
            <person name="Nash J."/>
            <person name="Hameed K."/>
            <person name="Schadt C."/>
            <person name="Martin F."/>
            <person name="Crous P.W."/>
            <person name="Miettinen O."/>
            <person name="Magnuson J.K."/>
            <person name="Labbe J."/>
            <person name="Jacobson D."/>
            <person name="Doktycz M.J."/>
            <person name="Veneault-Fourrey C."/>
            <person name="Kuo A."/>
            <person name="Mondo S."/>
            <person name="Calhoun S."/>
            <person name="Riley R."/>
            <person name="Ohm R."/>
            <person name="LaButti K."/>
            <person name="Andreopoulos B."/>
            <person name="Pangilinan J."/>
            <person name="Nolan M."/>
            <person name="Tritt A."/>
            <person name="Clum A."/>
            <person name="Lipzen A."/>
            <person name="Daum C."/>
            <person name="Barry K."/>
            <person name="Grigoriev I.V."/>
            <person name="Vilgalys R."/>
        </authorList>
    </citation>
    <scope>NUCLEOTIDE SEQUENCE</scope>
    <source>
        <strain evidence="7">PMI_201</strain>
    </source>
</reference>
<dbReference type="Proteomes" id="UP001201262">
    <property type="component" value="Unassembled WGS sequence"/>
</dbReference>
<proteinExistence type="predicted"/>
<feature type="transmembrane region" description="Helical" evidence="6">
    <location>
        <begin position="301"/>
        <end position="321"/>
    </location>
</feature>
<dbReference type="AlphaFoldDB" id="A0AAD4L2H5"/>
<feature type="transmembrane region" description="Helical" evidence="6">
    <location>
        <begin position="75"/>
        <end position="96"/>
    </location>
</feature>
<evidence type="ECO:0000256" key="1">
    <source>
        <dbReference type="ARBA" id="ARBA00004141"/>
    </source>
</evidence>
<comment type="subcellular location">
    <subcellularLocation>
        <location evidence="1">Membrane</location>
        <topology evidence="1">Multi-pass membrane protein</topology>
    </subcellularLocation>
</comment>
<feature type="transmembrane region" description="Helical" evidence="6">
    <location>
        <begin position="12"/>
        <end position="31"/>
    </location>
</feature>
<evidence type="ECO:0000313" key="7">
    <source>
        <dbReference type="EMBL" id="KAH8702014.1"/>
    </source>
</evidence>
<evidence type="ECO:0000313" key="8">
    <source>
        <dbReference type="Proteomes" id="UP001201262"/>
    </source>
</evidence>
<evidence type="ECO:0000256" key="2">
    <source>
        <dbReference type="ARBA" id="ARBA00022692"/>
    </source>
</evidence>
<dbReference type="GO" id="GO:0055085">
    <property type="term" value="P:transmembrane transport"/>
    <property type="evidence" value="ECO:0007669"/>
    <property type="project" value="InterPro"/>
</dbReference>
<evidence type="ECO:0000256" key="5">
    <source>
        <dbReference type="SAM" id="MobiDB-lite"/>
    </source>
</evidence>
<dbReference type="PANTHER" id="PTHR31794">
    <property type="entry name" value="AUXIN EFFLUX TRANSPORTER FAMILY PROTEIN (EUROFUNG)"/>
    <property type="match status" value="1"/>
</dbReference>
<comment type="caution">
    <text evidence="7">The sequence shown here is derived from an EMBL/GenBank/DDBJ whole genome shotgun (WGS) entry which is preliminary data.</text>
</comment>
<organism evidence="7 8">
    <name type="scientific">Talaromyces proteolyticus</name>
    <dbReference type="NCBI Taxonomy" id="1131652"/>
    <lineage>
        <taxon>Eukaryota</taxon>
        <taxon>Fungi</taxon>
        <taxon>Dikarya</taxon>
        <taxon>Ascomycota</taxon>
        <taxon>Pezizomycotina</taxon>
        <taxon>Eurotiomycetes</taxon>
        <taxon>Eurotiomycetidae</taxon>
        <taxon>Eurotiales</taxon>
        <taxon>Trichocomaceae</taxon>
        <taxon>Talaromyces</taxon>
        <taxon>Talaromyces sect. Bacilispori</taxon>
    </lineage>
</organism>
<feature type="region of interest" description="Disordered" evidence="5">
    <location>
        <begin position="180"/>
        <end position="222"/>
    </location>
</feature>
<dbReference type="InterPro" id="IPR004776">
    <property type="entry name" value="Mem_transp_PIN-like"/>
</dbReference>
<name>A0AAD4L2H5_9EURO</name>
<keyword evidence="4 6" id="KW-0472">Membrane</keyword>
<gene>
    <name evidence="7" type="ORF">BGW36DRAFT_445625</name>
</gene>
<protein>
    <submittedName>
        <fullName evidence="7">Auxin efflux carrier superfamily</fullName>
    </submittedName>
</protein>
<accession>A0AAD4L2H5</accession>
<dbReference type="GeneID" id="70251968"/>
<dbReference type="Pfam" id="PF03547">
    <property type="entry name" value="Mem_trans"/>
    <property type="match status" value="1"/>
</dbReference>
<dbReference type="PANTHER" id="PTHR31794:SF4">
    <property type="entry name" value="AUXIN EFFLUX TRANSPORTER FAMILY PROTEIN (EUROFUNG)"/>
    <property type="match status" value="1"/>
</dbReference>
<evidence type="ECO:0000256" key="3">
    <source>
        <dbReference type="ARBA" id="ARBA00022989"/>
    </source>
</evidence>
<evidence type="ECO:0000256" key="6">
    <source>
        <dbReference type="SAM" id="Phobius"/>
    </source>
</evidence>
<dbReference type="RefSeq" id="XP_046075390.1">
    <property type="nucleotide sequence ID" value="XM_046221681.1"/>
</dbReference>